<name>C7RVA5_ACCRE</name>
<dbReference type="KEGG" id="app:CAP2UW1_1886"/>
<feature type="compositionally biased region" description="Pro residues" evidence="1">
    <location>
        <begin position="257"/>
        <end position="266"/>
    </location>
</feature>
<reference evidence="3" key="2">
    <citation type="submission" date="2009-09" db="EMBL/GenBank/DDBJ databases">
        <title>Complete sequence of chromosome of Candidatus Accumulibacter phosphatis clade IIA str. UW-1.</title>
        <authorList>
            <consortium name="US DOE Joint Genome Institute"/>
            <person name="Martin H.G."/>
            <person name="Ivanova N."/>
            <person name="Kunin V."/>
            <person name="Warnecke F."/>
            <person name="Barry K."/>
            <person name="He S."/>
            <person name="Salamov A."/>
            <person name="Szeto E."/>
            <person name="Dalin E."/>
            <person name="Pangilinan J.L."/>
            <person name="Lapidus A."/>
            <person name="Lowry S."/>
            <person name="Kyrpides N.C."/>
            <person name="McMahon K.D."/>
            <person name="Hugenholtz P."/>
        </authorList>
    </citation>
    <scope>NUCLEOTIDE SEQUENCE [LARGE SCALE GENOMIC DNA]</scope>
    <source>
        <strain evidence="3">UW-1</strain>
    </source>
</reference>
<evidence type="ECO:0000259" key="2">
    <source>
        <dbReference type="PROSITE" id="PS50006"/>
    </source>
</evidence>
<dbReference type="CDD" id="cd00060">
    <property type="entry name" value="FHA"/>
    <property type="match status" value="2"/>
</dbReference>
<dbReference type="InterPro" id="IPR008984">
    <property type="entry name" value="SMAD_FHA_dom_sf"/>
</dbReference>
<dbReference type="SUPFAM" id="SSF49879">
    <property type="entry name" value="SMAD/FHA domain"/>
    <property type="match status" value="2"/>
</dbReference>
<feature type="region of interest" description="Disordered" evidence="1">
    <location>
        <begin position="239"/>
        <end position="311"/>
    </location>
</feature>
<evidence type="ECO:0000256" key="1">
    <source>
        <dbReference type="SAM" id="MobiDB-lite"/>
    </source>
</evidence>
<reference evidence="3" key="1">
    <citation type="submission" date="2009-08" db="EMBL/GenBank/DDBJ databases">
        <authorList>
            <consortium name="US DOE Joint Genome Institute"/>
            <person name="Lucas S."/>
            <person name="Copeland A."/>
            <person name="Lapidus A."/>
            <person name="Glavina del Rio T."/>
            <person name="Dalin E."/>
            <person name="Tice H."/>
            <person name="Bruce D."/>
            <person name="Barry K."/>
            <person name="Pitluck S."/>
            <person name="Lowry S."/>
            <person name="Larimer F."/>
            <person name="Land M."/>
            <person name="Hauser L."/>
            <person name="Kyrpides N."/>
            <person name="Ivanova N."/>
            <person name="McMahon K.D."/>
            <person name="Hugenholtz P."/>
        </authorList>
    </citation>
    <scope>NUCLEOTIDE SEQUENCE</scope>
    <source>
        <strain evidence="3">UW-1</strain>
    </source>
</reference>
<dbReference type="InterPro" id="IPR000253">
    <property type="entry name" value="FHA_dom"/>
</dbReference>
<feature type="domain" description="FHA" evidence="2">
    <location>
        <begin position="29"/>
        <end position="79"/>
    </location>
</feature>
<protein>
    <submittedName>
        <fullName evidence="3">FHA domain containing protein</fullName>
    </submittedName>
</protein>
<dbReference type="InterPro" id="IPR017735">
    <property type="entry name" value="T6SS_FHA"/>
</dbReference>
<evidence type="ECO:0000313" key="3">
    <source>
        <dbReference type="EMBL" id="ACV35183.1"/>
    </source>
</evidence>
<dbReference type="SMART" id="SM00240">
    <property type="entry name" value="FHA"/>
    <property type="match status" value="2"/>
</dbReference>
<dbReference type="PROSITE" id="PS50006">
    <property type="entry name" value="FHA_DOMAIN"/>
    <property type="match status" value="2"/>
</dbReference>
<feature type="region of interest" description="Disordered" evidence="1">
    <location>
        <begin position="323"/>
        <end position="360"/>
    </location>
</feature>
<dbReference type="EMBL" id="CP001715">
    <property type="protein sequence ID" value="ACV35183.1"/>
    <property type="molecule type" value="Genomic_DNA"/>
</dbReference>
<dbReference type="InterPro" id="IPR050923">
    <property type="entry name" value="Cell_Proc_Reg/RNA_Proc"/>
</dbReference>
<feature type="domain" description="FHA" evidence="2">
    <location>
        <begin position="155"/>
        <end position="205"/>
    </location>
</feature>
<feature type="compositionally biased region" description="Low complexity" evidence="1">
    <location>
        <begin position="329"/>
        <end position="347"/>
    </location>
</feature>
<dbReference type="AlphaFoldDB" id="C7RVA5"/>
<dbReference type="OrthoDB" id="273564at2"/>
<dbReference type="eggNOG" id="COG3456">
    <property type="taxonomic scope" value="Bacteria"/>
</dbReference>
<sequence>MKLRLTLENATGLPATSTASVEFGDRDSLSIGRAQGLDWTLPDPSRLMSGKHCEIRRSAQAYLLYDLSTNGTFVDGSTTRLSSPHTLRDGEGLLVGAYLIRVELNDESDPAAQDDKTRLVARSTSEPRLDLTLANTPAPAGQHSPTATLGRVGVLRIGRDDSADWTLPDRSGGISRNHCTIRFADDAFVLEDNSANGTFVNDSGERIAGSYRLRDGDRLVIGPYLVAARISGLANAAPPATAADASNAPVPAATAAPRPPASPPRPGGARRGGDPAALLADLPPPALPPASRAAAEHGSERRPATDPAAHDDGVTRLARVLKTPPPAVPATDPAATLAASEPAAAAALPPPTAADGTQGLARAPASDPVLVGIARGLGLSAEDLDEADAAALGERLGQLILLVTDEVRQLLALRQAALDQPPGGRAQPGASNPLAIMPTSEEALRVLFGPPRRAYLDSHQSFQSSLAELGQHLRQTDAAIRAASQVLASELAPEAIDKAAAAENRIGQLLSSRKARLWDLYVERWNSRPPVQPHRALASFVETFTSETAGADKPQGK</sequence>
<gene>
    <name evidence="3" type="ordered locus">CAP2UW1_1886</name>
</gene>
<feature type="compositionally biased region" description="Low complexity" evidence="1">
    <location>
        <begin position="239"/>
        <end position="256"/>
    </location>
</feature>
<dbReference type="Pfam" id="PF00498">
    <property type="entry name" value="FHA"/>
    <property type="match status" value="2"/>
</dbReference>
<dbReference type="Gene3D" id="2.60.200.20">
    <property type="match status" value="2"/>
</dbReference>
<dbReference type="Pfam" id="PF20232">
    <property type="entry name" value="T6SS_FHA_C"/>
    <property type="match status" value="1"/>
</dbReference>
<dbReference type="eggNOG" id="COG1716">
    <property type="taxonomic scope" value="Bacteria"/>
</dbReference>
<feature type="compositionally biased region" description="Basic and acidic residues" evidence="1">
    <location>
        <begin position="294"/>
        <end position="311"/>
    </location>
</feature>
<dbReference type="STRING" id="522306.CAP2UW1_1886"/>
<dbReference type="NCBIfam" id="TIGR03354">
    <property type="entry name" value="VI_FHA"/>
    <property type="match status" value="1"/>
</dbReference>
<accession>C7RVA5</accession>
<proteinExistence type="predicted"/>
<dbReference type="HOGENOM" id="CLU_023667_2_0_4"/>
<dbReference type="InterPro" id="IPR046883">
    <property type="entry name" value="T6SS_FHA_C"/>
</dbReference>
<dbReference type="PANTHER" id="PTHR23308">
    <property type="entry name" value="NUCLEAR INHIBITOR OF PROTEIN PHOSPHATASE-1"/>
    <property type="match status" value="1"/>
</dbReference>
<organism evidence="3">
    <name type="scientific">Accumulibacter regalis</name>
    <dbReference type="NCBI Taxonomy" id="522306"/>
    <lineage>
        <taxon>Bacteria</taxon>
        <taxon>Pseudomonadati</taxon>
        <taxon>Pseudomonadota</taxon>
        <taxon>Betaproteobacteria</taxon>
        <taxon>Candidatus Accumulibacter</taxon>
    </lineage>
</organism>